<dbReference type="GO" id="GO:0003677">
    <property type="term" value="F:DNA binding"/>
    <property type="evidence" value="ECO:0007669"/>
    <property type="project" value="UniProtKB-KW"/>
</dbReference>
<dbReference type="GO" id="GO:0000160">
    <property type="term" value="P:phosphorelay signal transduction system"/>
    <property type="evidence" value="ECO:0007669"/>
    <property type="project" value="InterPro"/>
</dbReference>
<dbReference type="Pfam" id="PF25601">
    <property type="entry name" value="AAA_lid_14"/>
    <property type="match status" value="1"/>
</dbReference>
<dbReference type="Gene3D" id="3.40.50.300">
    <property type="entry name" value="P-loop containing nucleotide triphosphate hydrolases"/>
    <property type="match status" value="1"/>
</dbReference>
<dbReference type="EMBL" id="CP001629">
    <property type="protein sequence ID" value="ACU90430.1"/>
    <property type="molecule type" value="Genomic_DNA"/>
</dbReference>
<keyword evidence="2" id="KW-0067">ATP-binding</keyword>
<dbReference type="InterPro" id="IPR025943">
    <property type="entry name" value="Sigma_54_int_dom_ATP-bd_2"/>
</dbReference>
<dbReference type="OrthoDB" id="9763792at2"/>
<dbReference type="CDD" id="cd00156">
    <property type="entry name" value="REC"/>
    <property type="match status" value="1"/>
</dbReference>
<dbReference type="HOGENOM" id="CLU_000445_0_3_7"/>
<dbReference type="InterPro" id="IPR011006">
    <property type="entry name" value="CheY-like_superfamily"/>
</dbReference>
<dbReference type="FunFam" id="3.40.50.300:FF:000006">
    <property type="entry name" value="DNA-binding transcriptional regulator NtrC"/>
    <property type="match status" value="1"/>
</dbReference>
<dbReference type="GO" id="GO:0005524">
    <property type="term" value="F:ATP binding"/>
    <property type="evidence" value="ECO:0007669"/>
    <property type="project" value="UniProtKB-KW"/>
</dbReference>
<gene>
    <name evidence="9" type="ordered locus">Dbac_2350</name>
</gene>
<keyword evidence="5" id="KW-0804">Transcription</keyword>
<proteinExistence type="predicted"/>
<dbReference type="SUPFAM" id="SSF52172">
    <property type="entry name" value="CheY-like"/>
    <property type="match status" value="1"/>
</dbReference>
<keyword evidence="3" id="KW-0805">Transcription regulation</keyword>
<evidence type="ECO:0000256" key="1">
    <source>
        <dbReference type="ARBA" id="ARBA00022741"/>
    </source>
</evidence>
<protein>
    <submittedName>
        <fullName evidence="9">Putative two component, sigma54 specific, transcriptional regulator, Fis family</fullName>
    </submittedName>
</protein>
<dbReference type="PROSITE" id="PS50110">
    <property type="entry name" value="RESPONSE_REGULATORY"/>
    <property type="match status" value="1"/>
</dbReference>
<keyword evidence="10" id="KW-1185">Reference proteome</keyword>
<evidence type="ECO:0000259" key="8">
    <source>
        <dbReference type="PROSITE" id="PS50110"/>
    </source>
</evidence>
<feature type="domain" description="Sigma-54 factor interaction" evidence="7">
    <location>
        <begin position="138"/>
        <end position="367"/>
    </location>
</feature>
<dbReference type="eggNOG" id="COG2204">
    <property type="taxonomic scope" value="Bacteria"/>
</dbReference>
<organism evidence="9 10">
    <name type="scientific">Desulfomicrobium baculatum (strain DSM 4028 / VKM B-1378 / X)</name>
    <name type="common">Desulfovibrio baculatus</name>
    <dbReference type="NCBI Taxonomy" id="525897"/>
    <lineage>
        <taxon>Bacteria</taxon>
        <taxon>Pseudomonadati</taxon>
        <taxon>Thermodesulfobacteriota</taxon>
        <taxon>Desulfovibrionia</taxon>
        <taxon>Desulfovibrionales</taxon>
        <taxon>Desulfomicrobiaceae</taxon>
        <taxon>Desulfomicrobium</taxon>
    </lineage>
</organism>
<dbReference type="InterPro" id="IPR027417">
    <property type="entry name" value="P-loop_NTPase"/>
</dbReference>
<dbReference type="InterPro" id="IPR001789">
    <property type="entry name" value="Sig_transdc_resp-reg_receiver"/>
</dbReference>
<reference evidence="9 10" key="1">
    <citation type="journal article" date="2009" name="Stand. Genomic Sci.">
        <title>Complete genome sequence of Desulfomicrobium baculatum type strain (X).</title>
        <authorList>
            <person name="Copeland A."/>
            <person name="Spring S."/>
            <person name="Goker M."/>
            <person name="Schneider S."/>
            <person name="Lapidus A."/>
            <person name="Del Rio T.G."/>
            <person name="Tice H."/>
            <person name="Cheng J.F."/>
            <person name="Chen F."/>
            <person name="Nolan M."/>
            <person name="Bruce D."/>
            <person name="Goodwin L."/>
            <person name="Pitluck S."/>
            <person name="Ivanova N."/>
            <person name="Mavrommatis K."/>
            <person name="Ovchinnikova G."/>
            <person name="Pati A."/>
            <person name="Chen A."/>
            <person name="Palaniappan K."/>
            <person name="Land M."/>
            <person name="Hauser L."/>
            <person name="Chang Y.J."/>
            <person name="Jeffries C.C."/>
            <person name="Meincke L."/>
            <person name="Sims D."/>
            <person name="Brettin T."/>
            <person name="Detter J.C."/>
            <person name="Han C."/>
            <person name="Chain P."/>
            <person name="Bristow J."/>
            <person name="Eisen J.A."/>
            <person name="Markowitz V."/>
            <person name="Hugenholtz P."/>
            <person name="Kyrpides N.C."/>
            <person name="Klenk H.P."/>
            <person name="Lucas S."/>
        </authorList>
    </citation>
    <scope>NUCLEOTIDE SEQUENCE [LARGE SCALE GENOMIC DNA]</scope>
    <source>
        <strain evidence="10">DSM 4028 / VKM B-1378 / X</strain>
    </source>
</reference>
<dbReference type="GO" id="GO:0006355">
    <property type="term" value="P:regulation of DNA-templated transcription"/>
    <property type="evidence" value="ECO:0007669"/>
    <property type="project" value="InterPro"/>
</dbReference>
<dbReference type="InterPro" id="IPR002078">
    <property type="entry name" value="Sigma_54_int"/>
</dbReference>
<keyword evidence="4" id="KW-0238">DNA-binding</keyword>
<dbReference type="PANTHER" id="PTHR32071:SF113">
    <property type="entry name" value="ALGINATE BIOSYNTHESIS TRANSCRIPTIONAL REGULATORY PROTEIN ALGB"/>
    <property type="match status" value="1"/>
</dbReference>
<dbReference type="CDD" id="cd00009">
    <property type="entry name" value="AAA"/>
    <property type="match status" value="1"/>
</dbReference>
<dbReference type="PROSITE" id="PS00675">
    <property type="entry name" value="SIGMA54_INTERACT_1"/>
    <property type="match status" value="1"/>
</dbReference>
<dbReference type="InterPro" id="IPR025944">
    <property type="entry name" value="Sigma_54_int_dom_CS"/>
</dbReference>
<dbReference type="InterPro" id="IPR058031">
    <property type="entry name" value="AAA_lid_NorR"/>
</dbReference>
<dbReference type="Gene3D" id="3.40.50.2300">
    <property type="match status" value="1"/>
</dbReference>
<dbReference type="PROSITE" id="PS00676">
    <property type="entry name" value="SIGMA54_INTERACT_2"/>
    <property type="match status" value="1"/>
</dbReference>
<evidence type="ECO:0000256" key="5">
    <source>
        <dbReference type="ARBA" id="ARBA00023163"/>
    </source>
</evidence>
<dbReference type="SMART" id="SM00448">
    <property type="entry name" value="REC"/>
    <property type="match status" value="1"/>
</dbReference>
<dbReference type="PANTHER" id="PTHR32071">
    <property type="entry name" value="TRANSCRIPTIONAL REGULATORY PROTEIN"/>
    <property type="match status" value="1"/>
</dbReference>
<dbReference type="SMART" id="SM00382">
    <property type="entry name" value="AAA"/>
    <property type="match status" value="1"/>
</dbReference>
<evidence type="ECO:0000256" key="4">
    <source>
        <dbReference type="ARBA" id="ARBA00023125"/>
    </source>
</evidence>
<evidence type="ECO:0000313" key="9">
    <source>
        <dbReference type="EMBL" id="ACU90430.1"/>
    </source>
</evidence>
<dbReference type="Gene3D" id="1.10.8.60">
    <property type="match status" value="1"/>
</dbReference>
<dbReference type="SUPFAM" id="SSF46689">
    <property type="entry name" value="Homeodomain-like"/>
    <property type="match status" value="1"/>
</dbReference>
<keyword evidence="1" id="KW-0547">Nucleotide-binding</keyword>
<dbReference type="KEGG" id="dba:Dbac_2350"/>
<dbReference type="InterPro" id="IPR009057">
    <property type="entry name" value="Homeodomain-like_sf"/>
</dbReference>
<dbReference type="PROSITE" id="PS50045">
    <property type="entry name" value="SIGMA54_INTERACT_4"/>
    <property type="match status" value="1"/>
</dbReference>
<evidence type="ECO:0000259" key="7">
    <source>
        <dbReference type="PROSITE" id="PS50045"/>
    </source>
</evidence>
<evidence type="ECO:0000256" key="3">
    <source>
        <dbReference type="ARBA" id="ARBA00023015"/>
    </source>
</evidence>
<dbReference type="STRING" id="525897.Dbac_2350"/>
<dbReference type="Pfam" id="PF00072">
    <property type="entry name" value="Response_reg"/>
    <property type="match status" value="1"/>
</dbReference>
<evidence type="ECO:0000256" key="2">
    <source>
        <dbReference type="ARBA" id="ARBA00022840"/>
    </source>
</evidence>
<dbReference type="InterPro" id="IPR025662">
    <property type="entry name" value="Sigma_54_int_dom_ATP-bd_1"/>
</dbReference>
<dbReference type="RefSeq" id="WP_015774519.1">
    <property type="nucleotide sequence ID" value="NC_013173.1"/>
</dbReference>
<comment type="caution">
    <text evidence="6">Lacks conserved residue(s) required for the propagation of feature annotation.</text>
</comment>
<feature type="domain" description="Response regulatory" evidence="8">
    <location>
        <begin position="3"/>
        <end position="118"/>
    </location>
</feature>
<dbReference type="Proteomes" id="UP000002216">
    <property type="component" value="Chromosome"/>
</dbReference>
<dbReference type="Pfam" id="PF00158">
    <property type="entry name" value="Sigma54_activat"/>
    <property type="match status" value="1"/>
</dbReference>
<dbReference type="SUPFAM" id="SSF52540">
    <property type="entry name" value="P-loop containing nucleoside triphosphate hydrolases"/>
    <property type="match status" value="1"/>
</dbReference>
<evidence type="ECO:0000313" key="10">
    <source>
        <dbReference type="Proteomes" id="UP000002216"/>
    </source>
</evidence>
<dbReference type="PROSITE" id="PS00688">
    <property type="entry name" value="SIGMA54_INTERACT_3"/>
    <property type="match status" value="1"/>
</dbReference>
<dbReference type="InterPro" id="IPR003593">
    <property type="entry name" value="AAA+_ATPase"/>
</dbReference>
<evidence type="ECO:0000256" key="6">
    <source>
        <dbReference type="PROSITE-ProRule" id="PRU00169"/>
    </source>
</evidence>
<dbReference type="AlphaFoldDB" id="C7LR24"/>
<name>C7LR24_DESBD</name>
<sequence>MSNILIIDGDVAFCQVLMAEMAKNNLHAAHSTTLSKGLAMLHVGEFSLVLLGDEASGKNNSLDFLSTLREVPSRPEIIVISKNRDPDAAEAAIRGGAWNFMPKPVNMQRLMVLAQRALEYHRERPAKCAPVSLRREGIVGNSRLLNSCLDIVAQAASTDVNVLITGETGTGKELFARAIHANSSRANKPFVVVDCAALPETLVESMLFGHERGAFTSAENRSVGLIKQADGGTLFLDEVGELPVSTQKVFLRVLEGRSFRPVGGAKEISSNFRLVAATNRDLEAMVRADTFRRDLFYRLRGIRLELSPLRDLLDDLNDLICHFVRRACKRLGIDNKGFAPDLLDTLLQYEWPGNIRELINALDQAVVRAGTEPILYPQHLSRNIRANVARLQVAELPVLEERTPPITDKDTFPTLREYREKHMAELETWYLKNLMLISKGDIPTACRLSGLSRPRIYALLKERDVEKNA</sequence>
<accession>C7LR24</accession>